<reference evidence="4" key="1">
    <citation type="submission" date="2020-06" db="EMBL/GenBank/DDBJ databases">
        <title>Draft genomic sequecing of Geomonas sp. Red745.</title>
        <authorList>
            <person name="Itoh H."/>
            <person name="Xu Z.X."/>
            <person name="Ushijima N."/>
            <person name="Masuda Y."/>
            <person name="Shiratori Y."/>
            <person name="Senoo K."/>
        </authorList>
    </citation>
    <scope>NUCLEOTIDE SEQUENCE [LARGE SCALE GENOMIC DNA]</scope>
    <source>
        <strain evidence="4">Red745</strain>
    </source>
</reference>
<dbReference type="EMBL" id="BLXZ01000006">
    <property type="protein sequence ID" value="GFO69590.1"/>
    <property type="molecule type" value="Genomic_DNA"/>
</dbReference>
<evidence type="ECO:0000256" key="1">
    <source>
        <dbReference type="ARBA" id="ARBA00022729"/>
    </source>
</evidence>
<dbReference type="Gene3D" id="2.60.40.10">
    <property type="entry name" value="Immunoglobulins"/>
    <property type="match status" value="1"/>
</dbReference>
<dbReference type="PANTHER" id="PTHR44103:SF1">
    <property type="entry name" value="PROPROTEIN CONVERTASE P"/>
    <property type="match status" value="1"/>
</dbReference>
<keyword evidence="4" id="KW-1185">Reference proteome</keyword>
<dbReference type="InterPro" id="IPR028994">
    <property type="entry name" value="Integrin_alpha_N"/>
</dbReference>
<proteinExistence type="predicted"/>
<organism evidence="3 4">
    <name type="scientific">Geomonas limicola</name>
    <dbReference type="NCBI Taxonomy" id="2740186"/>
    <lineage>
        <taxon>Bacteria</taxon>
        <taxon>Pseudomonadati</taxon>
        <taxon>Thermodesulfobacteriota</taxon>
        <taxon>Desulfuromonadia</taxon>
        <taxon>Geobacterales</taxon>
        <taxon>Geobacteraceae</taxon>
        <taxon>Geomonas</taxon>
    </lineage>
</organism>
<evidence type="ECO:0000313" key="3">
    <source>
        <dbReference type="EMBL" id="GFO69590.1"/>
    </source>
</evidence>
<dbReference type="InterPro" id="IPR013517">
    <property type="entry name" value="FG-GAP"/>
</dbReference>
<evidence type="ECO:0000313" key="4">
    <source>
        <dbReference type="Proteomes" id="UP000587586"/>
    </source>
</evidence>
<gene>
    <name evidence="3" type="ORF">GMLC_31690</name>
</gene>
<dbReference type="PANTHER" id="PTHR44103">
    <property type="entry name" value="PROPROTEIN CONVERTASE P"/>
    <property type="match status" value="1"/>
</dbReference>
<dbReference type="Pfam" id="PF22352">
    <property type="entry name" value="K319L-like_PKD"/>
    <property type="match status" value="1"/>
</dbReference>
<protein>
    <recommendedName>
        <fullName evidence="2">PKD/Chitinase domain-containing protein</fullName>
    </recommendedName>
</protein>
<dbReference type="Proteomes" id="UP000587586">
    <property type="component" value="Unassembled WGS sequence"/>
</dbReference>
<dbReference type="PROSITE" id="PS51257">
    <property type="entry name" value="PROKAR_LIPOPROTEIN"/>
    <property type="match status" value="1"/>
</dbReference>
<dbReference type="Pfam" id="PF13517">
    <property type="entry name" value="FG-GAP_3"/>
    <property type="match status" value="4"/>
</dbReference>
<dbReference type="RefSeq" id="WP_183362168.1">
    <property type="nucleotide sequence ID" value="NZ_BLXZ01000006.1"/>
</dbReference>
<dbReference type="InterPro" id="IPR013783">
    <property type="entry name" value="Ig-like_fold"/>
</dbReference>
<accession>A0A6V8NAW6</accession>
<evidence type="ECO:0000259" key="2">
    <source>
        <dbReference type="SMART" id="SM00089"/>
    </source>
</evidence>
<sequence length="1111" mass="117573">MRAVTSLRCTLALVPLILSIVISGCSGGGGGAQVGNLVDPASSYLGRSSAAQVNAGTAESLAMGAFGGSVLGSEVGAIGRGKVTSKAATRTLPMRQLVQSLKLSTRRLALPQQAAKLRQKQVSQAKAAARQSSFTAYGDQGGTASYTLQINDSDGSFFGSVTYTGFTLQGTTTNGTCDLLGSFDSSRQEVSRLTLSFKALSLATPSASYQLTGNVGWIYTFASSSDSISMNLVLRDGADGKTYWFKDYQIVTVYGSQSLTQTIAGRYYDHDNGYLEISTPVALVADYGNQWPSFGTFNCGAANGNWVQMRFQATTYTVEAETNGDGLGDWSVAHDSNPPLPPVNLPPVAQAGPDQTAVVGATVQLDGSASSDPNGDTLSYSWYATSYPNGYPNLSGANTATPSFTPSVEGTYQFRLSVYDGNYMSEDTVTVVVTPAQPLQPAAVKQVWQFGTYGSGIGQAGLLTADLDGDGKQEIVASASAGYYGGSMWYVVRKNGSGYEQVWRSEYYAMNIVRLLLADMNGDGKLDVVVAFSDGTIRSYDGPTLQELSRLKIGNAFADVAIADLDGDGKLEVISTDGGTLSVSSAQTGALKWSKAVVGGNSLGVGNVDTDAALEIVTTGYGGKGYVVSNTGNVKWEYLNGFGSRVRLGDLDGDGRQEIVGASSWYKITIFDADLKSPAWEISTNLDVAAVEVMDTDGDGVPEILYGDGQWGRIHAVDATTHSDRWSVYNPGYGALGIASADVDQDGKREILWATGSYLYVGDPAAGTIKWQNVVSSGLSPLALGDLDNSGSLELLMVTEEGGASFDGGIIHVFDLPGHTLAYQKSLPLYDWMGSNRVVRIGDLDGDGRQEFALSTSNTYDGMIQVFDGATRALKGQTPGYDGNFFSAMALGDVDGDGKMEIVAGQGRAHTGAKGVYLVVFDGVTYQEKWKSVDLGTYWGSVDDLKLADLDKDGHMEIIASVDDSQLVIYDGVTHQLKLLMNAPVRALEVADVDGDGNLEILVGRTDGKIDIYNGVTYALKRTMSTNSTQPVDALLATDLDGNGNPELLVSSGGVLSIFQGDQLYWRSGQLGSRLGRTNSIVVRDVDGDGHPNIFIGSEQAVYQFKYLGAQ</sequence>
<feature type="domain" description="PKD/Chitinase" evidence="2">
    <location>
        <begin position="348"/>
        <end position="436"/>
    </location>
</feature>
<comment type="caution">
    <text evidence="3">The sequence shown here is derived from an EMBL/GenBank/DDBJ whole genome shotgun (WGS) entry which is preliminary data.</text>
</comment>
<dbReference type="SUPFAM" id="SSF69318">
    <property type="entry name" value="Integrin alpha N-terminal domain"/>
    <property type="match status" value="3"/>
</dbReference>
<dbReference type="SMART" id="SM00089">
    <property type="entry name" value="PKD"/>
    <property type="match status" value="1"/>
</dbReference>
<keyword evidence="1" id="KW-0732">Signal</keyword>
<dbReference type="Gene3D" id="2.130.10.130">
    <property type="entry name" value="Integrin alpha, N-terminal"/>
    <property type="match status" value="2"/>
</dbReference>
<name>A0A6V8NAW6_9BACT</name>
<dbReference type="AlphaFoldDB" id="A0A6V8NAW6"/>
<dbReference type="InterPro" id="IPR022409">
    <property type="entry name" value="PKD/Chitinase_dom"/>
</dbReference>